<evidence type="ECO:0000313" key="2">
    <source>
        <dbReference type="Proteomes" id="UP001056708"/>
    </source>
</evidence>
<keyword evidence="2" id="KW-1185">Reference proteome</keyword>
<evidence type="ECO:0000313" key="1">
    <source>
        <dbReference type="EMBL" id="USR90263.1"/>
    </source>
</evidence>
<proteinExistence type="predicted"/>
<protein>
    <submittedName>
        <fullName evidence="1">Uncharacterized protein</fullName>
    </submittedName>
</protein>
<gene>
    <name evidence="1" type="ORF">NEA10_15625</name>
</gene>
<dbReference type="EMBL" id="CP098611">
    <property type="protein sequence ID" value="USR90263.1"/>
    <property type="molecule type" value="Genomic_DNA"/>
</dbReference>
<name>A0ABY5AMV6_9CYAN</name>
<organism evidence="1 2">
    <name type="scientific">Phormidium yuhuli AB48</name>
    <dbReference type="NCBI Taxonomy" id="2940671"/>
    <lineage>
        <taxon>Bacteria</taxon>
        <taxon>Bacillati</taxon>
        <taxon>Cyanobacteriota</taxon>
        <taxon>Cyanophyceae</taxon>
        <taxon>Oscillatoriophycideae</taxon>
        <taxon>Oscillatoriales</taxon>
        <taxon>Oscillatoriaceae</taxon>
        <taxon>Phormidium</taxon>
        <taxon>Phormidium yuhuli</taxon>
    </lineage>
</organism>
<accession>A0ABY5AMV6</accession>
<reference evidence="1" key="1">
    <citation type="submission" date="2022-06" db="EMBL/GenBank/DDBJ databases">
        <title>Genome sequence of Phormidium yuhuli AB48 isolated from an industrial photobioreactor environment.</title>
        <authorList>
            <person name="Qiu Y."/>
            <person name="Noonan A.J.C."/>
            <person name="Dofher K."/>
            <person name="Koch M."/>
            <person name="Kieft B."/>
            <person name="Lin X."/>
            <person name="Ziels R.M."/>
            <person name="Hallam S.J."/>
        </authorList>
    </citation>
    <scope>NUCLEOTIDE SEQUENCE</scope>
    <source>
        <strain evidence="1">AB48</strain>
    </source>
</reference>
<sequence length="71" mass="7597">MLPSLQLIPGAIPAMLASAAEQGHLTLADRYGLLAATLDDSLDDVDRRAVDRLLRAVIRGRISIVEDLCLG</sequence>
<dbReference type="RefSeq" id="WP_252662225.1">
    <property type="nucleotide sequence ID" value="NZ_CP098611.1"/>
</dbReference>
<dbReference type="Proteomes" id="UP001056708">
    <property type="component" value="Chromosome"/>
</dbReference>